<reference evidence="2 3" key="1">
    <citation type="submission" date="2020-01" db="EMBL/GenBank/DDBJ databases">
        <title>Ponticoccus aerotolerans gen. nov., sp. nov., an anaerobic bacterium and proposal of Ponticoccusceae fam. nov., Ponticoccusles ord. nov. and Ponticoccuse classis nov. in the phylum Kiritimatiellaeota.</title>
        <authorList>
            <person name="Zhou L.Y."/>
            <person name="Du Z.J."/>
        </authorList>
    </citation>
    <scope>NUCLEOTIDE SEQUENCE [LARGE SCALE GENOMIC DNA]</scope>
    <source>
        <strain evidence="2 3">S-5007</strain>
    </source>
</reference>
<feature type="chain" id="PRO_5026915809" description="Dockerin domain-containing protein" evidence="1">
    <location>
        <begin position="22"/>
        <end position="1039"/>
    </location>
</feature>
<feature type="signal peptide" evidence="1">
    <location>
        <begin position="1"/>
        <end position="21"/>
    </location>
</feature>
<accession>A0A6P1M1M7</accession>
<organism evidence="2 3">
    <name type="scientific">Tichowtungia aerotolerans</name>
    <dbReference type="NCBI Taxonomy" id="2697043"/>
    <lineage>
        <taxon>Bacteria</taxon>
        <taxon>Pseudomonadati</taxon>
        <taxon>Kiritimatiellota</taxon>
        <taxon>Tichowtungiia</taxon>
        <taxon>Tichowtungiales</taxon>
        <taxon>Tichowtungiaceae</taxon>
        <taxon>Tichowtungia</taxon>
    </lineage>
</organism>
<evidence type="ECO:0000313" key="3">
    <source>
        <dbReference type="Proteomes" id="UP000464954"/>
    </source>
</evidence>
<evidence type="ECO:0000256" key="1">
    <source>
        <dbReference type="SAM" id="SignalP"/>
    </source>
</evidence>
<dbReference type="RefSeq" id="WP_160626863.1">
    <property type="nucleotide sequence ID" value="NZ_CP047593.1"/>
</dbReference>
<protein>
    <recommendedName>
        <fullName evidence="4">Dockerin domain-containing protein</fullName>
    </recommendedName>
</protein>
<dbReference type="CDD" id="cd14256">
    <property type="entry name" value="Dockerin_I"/>
    <property type="match status" value="1"/>
</dbReference>
<dbReference type="InterPro" id="IPR018247">
    <property type="entry name" value="EF_Hand_1_Ca_BS"/>
</dbReference>
<keyword evidence="1" id="KW-0732">Signal</keyword>
<evidence type="ECO:0008006" key="4">
    <source>
        <dbReference type="Google" id="ProtNLM"/>
    </source>
</evidence>
<dbReference type="Gene3D" id="1.10.1330.10">
    <property type="entry name" value="Dockerin domain"/>
    <property type="match status" value="1"/>
</dbReference>
<dbReference type="AlphaFoldDB" id="A0A6P1M1M7"/>
<name>A0A6P1M1M7_9BACT</name>
<dbReference type="EMBL" id="CP047593">
    <property type="protein sequence ID" value="QHI68490.1"/>
    <property type="molecule type" value="Genomic_DNA"/>
</dbReference>
<gene>
    <name evidence="2" type="ORF">GT409_03145</name>
</gene>
<dbReference type="InterPro" id="IPR036439">
    <property type="entry name" value="Dockerin_dom_sf"/>
</dbReference>
<evidence type="ECO:0000313" key="2">
    <source>
        <dbReference type="EMBL" id="QHI68490.1"/>
    </source>
</evidence>
<dbReference type="PROSITE" id="PS00018">
    <property type="entry name" value="EF_HAND_1"/>
    <property type="match status" value="1"/>
</dbReference>
<sequence length="1039" mass="108662">MRRLLFATTVLLALVAGSALAVTQVTNIFTEGFNSGFSDPYTTDGQSWGSRFGITAPGINTNTIAGTEGDAMALLNNDRAVDGATTIIGAMDVELGTVPAEGVTYTFSGNFSWQFGTAASAAELFLHSGQSGFVVDMGAASTTDADFFFDMPETNWATHSFSYTTTAADVGKAIRVRIRLADEDNVDNLTQLLADNWVVTRETPIRTEPLVIDVRINGLIYYYNPANEAAGYVCNDGVITDGGETIGLCAYETMAYTFGLVTNGASVGEYRVNAIDFSGVDQTATGNGIGTTATRNILTNSTTATLVDFVYDGTDFWFLADDGKVFQNSSTNAVFDLGTNVVATYDSLTLSETKLLAGATAADGTSKVLEVDGGMVTVLVDQAGAVDGTTWVAGQSDSATWYHCRAQGYTYEGISTWVGGAPSSGIPLRGLAASTEGVYGVHKSGYLYLNGWDWAANMVQQTIMANAVDLAVVQVSYVVPAFPAIADPVGSNLIPNGEFDQVTTNGPAPHASLQYNIDGTFGDYSAFWGDTAEVTGWTPAYDDPNGLTALVGTPHADDGGVPALDGTFYLDTLIDTDDGLITLNSIMDYSNGLVQSNALNGVTIDSGKTYRFSVDAIATGGALDLDSGTFTASLTDGSNTPITGGSMTGILTGWDGVQVLDISGADLLAAGQVNVVFDQVNTNDIPGYPDSIAPTDVSNATLVSQIKVYSVTLAELLTAGAGDVNKDGVVNQDDVDLANSYLDGSVDGGDDAATRIADLIAQGMTSAEALEYLNLTGFDLDGDGTFNADDVAAIDSLLPAPELLMVMTGSDTMAFEWEGSDSKEYTIESCTSLILTNWAVYNDGVTTYSAIAGSATGTNTLTGVLTDGSARFFRLIEGTSPISYLSVADGSFELDGSGWSACMASWNDTGTAVYELYGGSGHMTAAIDGTWCGLMSNLGTIHQDLDAVNAGDTLTVVFYGGRALESKNTNAGGVINCTLKVGGSSNTVQADTTLLAYDTWQAYTNTWVATESGTLTLEFSNASGKPWIDHISNVKRVEP</sequence>
<proteinExistence type="predicted"/>
<dbReference type="Proteomes" id="UP000464954">
    <property type="component" value="Chromosome"/>
</dbReference>
<keyword evidence="3" id="KW-1185">Reference proteome</keyword>
<dbReference type="GO" id="GO:0000272">
    <property type="term" value="P:polysaccharide catabolic process"/>
    <property type="evidence" value="ECO:0007669"/>
    <property type="project" value="InterPro"/>
</dbReference>
<dbReference type="KEGG" id="taer:GT409_03145"/>